<organism evidence="1 2">
    <name type="scientific">Promicromonospora iranensis</name>
    <dbReference type="NCBI Taxonomy" id="1105144"/>
    <lineage>
        <taxon>Bacteria</taxon>
        <taxon>Bacillati</taxon>
        <taxon>Actinomycetota</taxon>
        <taxon>Actinomycetes</taxon>
        <taxon>Micrococcales</taxon>
        <taxon>Promicromonosporaceae</taxon>
        <taxon>Promicromonospora</taxon>
    </lineage>
</organism>
<comment type="caution">
    <text evidence="1">The sequence shown here is derived from an EMBL/GenBank/DDBJ whole genome shotgun (WGS) entry which is preliminary data.</text>
</comment>
<reference evidence="1 2" key="1">
    <citation type="submission" date="2023-07" db="EMBL/GenBank/DDBJ databases">
        <title>Sequencing the genomes of 1000 actinobacteria strains.</title>
        <authorList>
            <person name="Klenk H.-P."/>
        </authorList>
    </citation>
    <scope>NUCLEOTIDE SEQUENCE [LARGE SCALE GENOMIC DNA]</scope>
    <source>
        <strain evidence="1 2">DSM 45554</strain>
    </source>
</reference>
<gene>
    <name evidence="1" type="ORF">J2S48_005170</name>
</gene>
<evidence type="ECO:0000313" key="2">
    <source>
        <dbReference type="Proteomes" id="UP001183585"/>
    </source>
</evidence>
<dbReference type="Proteomes" id="UP001183585">
    <property type="component" value="Unassembled WGS sequence"/>
</dbReference>
<evidence type="ECO:0000313" key="1">
    <source>
        <dbReference type="EMBL" id="MDR7385655.1"/>
    </source>
</evidence>
<accession>A0ABU2CWC5</accession>
<proteinExistence type="predicted"/>
<name>A0ABU2CWC5_9MICO</name>
<keyword evidence="2" id="KW-1185">Reference proteome</keyword>
<sequence length="49" mass="5080">MSRPDGGDAACWLSEVCPDCGALNEDPAGRCWRCGADRTEDDTPPAPGG</sequence>
<dbReference type="EMBL" id="JAVDYE010000001">
    <property type="protein sequence ID" value="MDR7385655.1"/>
    <property type="molecule type" value="Genomic_DNA"/>
</dbReference>
<protein>
    <submittedName>
        <fullName evidence="1">OB-fold protein</fullName>
    </submittedName>
</protein>